<evidence type="ECO:0000313" key="1">
    <source>
        <dbReference type="EMBL" id="QHT04320.1"/>
    </source>
</evidence>
<organism evidence="1">
    <name type="scientific">viral metagenome</name>
    <dbReference type="NCBI Taxonomy" id="1070528"/>
    <lineage>
        <taxon>unclassified sequences</taxon>
        <taxon>metagenomes</taxon>
        <taxon>organismal metagenomes</taxon>
    </lineage>
</organism>
<protein>
    <submittedName>
        <fullName evidence="1">Uncharacterized protein</fullName>
    </submittedName>
</protein>
<proteinExistence type="predicted"/>
<reference evidence="1" key="1">
    <citation type="journal article" date="2020" name="Nature">
        <title>Giant virus diversity and host interactions through global metagenomics.</title>
        <authorList>
            <person name="Schulz F."/>
            <person name="Roux S."/>
            <person name="Paez-Espino D."/>
            <person name="Jungbluth S."/>
            <person name="Walsh D.A."/>
            <person name="Denef V.J."/>
            <person name="McMahon K.D."/>
            <person name="Konstantinidis K.T."/>
            <person name="Eloe-Fadrosh E.A."/>
            <person name="Kyrpides N.C."/>
            <person name="Woyke T."/>
        </authorList>
    </citation>
    <scope>NUCLEOTIDE SEQUENCE</scope>
    <source>
        <strain evidence="1">GVMAG-M-3300021185-45</strain>
    </source>
</reference>
<accession>A0A6C0CKA7</accession>
<dbReference type="AlphaFoldDB" id="A0A6C0CKA7"/>
<dbReference type="EMBL" id="MN739426">
    <property type="protein sequence ID" value="QHT04320.1"/>
    <property type="molecule type" value="Genomic_DNA"/>
</dbReference>
<sequence length="98" mass="11288">MNYKLIPIFLLLICIILFNASRHSSKEGFESYNNCIEQGYPMDFCIKTPIQSKVDNGYCSCADGYFGSWHMGEGKCYCYMFNGLLPHKITRPYESSPF</sequence>
<name>A0A6C0CKA7_9ZZZZ</name>